<dbReference type="PANTHER" id="PTHR43364:SF4">
    <property type="entry name" value="NAD(P)-LINKED OXIDOREDUCTASE SUPERFAMILY PROTEIN"/>
    <property type="match status" value="1"/>
</dbReference>
<dbReference type="CDD" id="cd19079">
    <property type="entry name" value="AKR_EcYajO-like"/>
    <property type="match status" value="1"/>
</dbReference>
<evidence type="ECO:0000313" key="3">
    <source>
        <dbReference type="EMBL" id="KAG0269751.1"/>
    </source>
</evidence>
<feature type="domain" description="NADP-dependent oxidoreductase" evidence="2">
    <location>
        <begin position="2"/>
        <end position="300"/>
    </location>
</feature>
<sequence>MSFGHKSWNGWALEEDEALPMIKKAYEAGINFFDTADGYSNGKSEEILGKAIRKYNMDRGRIVVATKSSDYALWPTNPAFVNKYGLSRKHLFDAVDASLQRLGLDYIDLYQIHLSDSNTPIEETMEALNDLVRSGKVRYIGASNMTAWQFQKANNIAAKRGWAQFVSMQNLYNLIRRESERELIPYSLDAGIGGIPWSPLAMGRLTGKSASRATPRMKTDRFITQSTTRDSEAIIIDRVVEVAERKGVKAAQVALAWLLSKPYVAAPIVGVSKEEHLDDAVNALSVQLTEDEVKYLEEAYVPIPPLAR</sequence>
<dbReference type="AlphaFoldDB" id="A0A9P6QIG2"/>
<dbReference type="Pfam" id="PF00248">
    <property type="entry name" value="Aldo_ket_red"/>
    <property type="match status" value="1"/>
</dbReference>
<gene>
    <name evidence="3" type="ORF">DFQ27_002167</name>
</gene>
<dbReference type="GO" id="GO:0016491">
    <property type="term" value="F:oxidoreductase activity"/>
    <property type="evidence" value="ECO:0007669"/>
    <property type="project" value="UniProtKB-KW"/>
</dbReference>
<comment type="caution">
    <text evidence="3">The sequence shown here is derived from an EMBL/GenBank/DDBJ whole genome shotgun (WGS) entry which is preliminary data.</text>
</comment>
<keyword evidence="1" id="KW-0560">Oxidoreductase</keyword>
<name>A0A9P6QIG2_9FUNG</name>
<dbReference type="Proteomes" id="UP000807716">
    <property type="component" value="Unassembled WGS sequence"/>
</dbReference>
<proteinExistence type="predicted"/>
<organism evidence="3 4">
    <name type="scientific">Actinomortierella ambigua</name>
    <dbReference type="NCBI Taxonomy" id="1343610"/>
    <lineage>
        <taxon>Eukaryota</taxon>
        <taxon>Fungi</taxon>
        <taxon>Fungi incertae sedis</taxon>
        <taxon>Mucoromycota</taxon>
        <taxon>Mortierellomycotina</taxon>
        <taxon>Mortierellomycetes</taxon>
        <taxon>Mortierellales</taxon>
        <taxon>Mortierellaceae</taxon>
        <taxon>Actinomortierella</taxon>
    </lineage>
</organism>
<protein>
    <recommendedName>
        <fullName evidence="2">NADP-dependent oxidoreductase domain-containing protein</fullName>
    </recommendedName>
</protein>
<dbReference type="InterPro" id="IPR036812">
    <property type="entry name" value="NAD(P)_OxRdtase_dom_sf"/>
</dbReference>
<dbReference type="PANTHER" id="PTHR43364">
    <property type="entry name" value="NADH-SPECIFIC METHYLGLYOXAL REDUCTASE-RELATED"/>
    <property type="match status" value="1"/>
</dbReference>
<dbReference type="Gene3D" id="3.20.20.100">
    <property type="entry name" value="NADP-dependent oxidoreductase domain"/>
    <property type="match status" value="1"/>
</dbReference>
<dbReference type="InterPro" id="IPR050523">
    <property type="entry name" value="AKR_Detox_Biosynth"/>
</dbReference>
<evidence type="ECO:0000313" key="4">
    <source>
        <dbReference type="Proteomes" id="UP000807716"/>
    </source>
</evidence>
<dbReference type="SUPFAM" id="SSF51430">
    <property type="entry name" value="NAD(P)-linked oxidoreductase"/>
    <property type="match status" value="1"/>
</dbReference>
<keyword evidence="4" id="KW-1185">Reference proteome</keyword>
<evidence type="ECO:0000259" key="2">
    <source>
        <dbReference type="Pfam" id="PF00248"/>
    </source>
</evidence>
<evidence type="ECO:0000256" key="1">
    <source>
        <dbReference type="ARBA" id="ARBA00023002"/>
    </source>
</evidence>
<accession>A0A9P6QIG2</accession>
<dbReference type="InterPro" id="IPR023210">
    <property type="entry name" value="NADP_OxRdtase_dom"/>
</dbReference>
<dbReference type="FunFam" id="3.20.20.100:FF:000004">
    <property type="entry name" value="Oxidoreductase, aldo/keto reductase"/>
    <property type="match status" value="1"/>
</dbReference>
<dbReference type="OrthoDB" id="37537at2759"/>
<dbReference type="GO" id="GO:0005829">
    <property type="term" value="C:cytosol"/>
    <property type="evidence" value="ECO:0007669"/>
    <property type="project" value="UniProtKB-ARBA"/>
</dbReference>
<dbReference type="EMBL" id="JAAAJB010000018">
    <property type="protein sequence ID" value="KAG0269751.1"/>
    <property type="molecule type" value="Genomic_DNA"/>
</dbReference>
<reference evidence="3" key="1">
    <citation type="journal article" date="2020" name="Fungal Divers.">
        <title>Resolving the Mortierellaceae phylogeny through synthesis of multi-gene phylogenetics and phylogenomics.</title>
        <authorList>
            <person name="Vandepol N."/>
            <person name="Liber J."/>
            <person name="Desiro A."/>
            <person name="Na H."/>
            <person name="Kennedy M."/>
            <person name="Barry K."/>
            <person name="Grigoriev I.V."/>
            <person name="Miller A.N."/>
            <person name="O'Donnell K."/>
            <person name="Stajich J.E."/>
            <person name="Bonito G."/>
        </authorList>
    </citation>
    <scope>NUCLEOTIDE SEQUENCE</scope>
    <source>
        <strain evidence="3">BC1065</strain>
    </source>
</reference>